<name>A0A1M5HPT2_9ACTN</name>
<feature type="compositionally biased region" description="Basic and acidic residues" evidence="1">
    <location>
        <begin position="1"/>
        <end position="15"/>
    </location>
</feature>
<dbReference type="AlphaFoldDB" id="A0A1M5HPT2"/>
<dbReference type="RefSeq" id="WP_143168059.1">
    <property type="nucleotide sequence ID" value="NZ_FQVU01000002.1"/>
</dbReference>
<organism evidence="2 3">
    <name type="scientific">Jatrophihabitans endophyticus</name>
    <dbReference type="NCBI Taxonomy" id="1206085"/>
    <lineage>
        <taxon>Bacteria</taxon>
        <taxon>Bacillati</taxon>
        <taxon>Actinomycetota</taxon>
        <taxon>Actinomycetes</taxon>
        <taxon>Jatrophihabitantales</taxon>
        <taxon>Jatrophihabitantaceae</taxon>
        <taxon>Jatrophihabitans</taxon>
    </lineage>
</organism>
<feature type="region of interest" description="Disordered" evidence="1">
    <location>
        <begin position="1"/>
        <end position="61"/>
    </location>
</feature>
<evidence type="ECO:0000313" key="2">
    <source>
        <dbReference type="EMBL" id="SHG17963.1"/>
    </source>
</evidence>
<gene>
    <name evidence="2" type="ORF">SAMN05443575_1594</name>
</gene>
<feature type="compositionally biased region" description="Basic and acidic residues" evidence="1">
    <location>
        <begin position="52"/>
        <end position="61"/>
    </location>
</feature>
<sequence>MDTRGLRARADDMLRKHGGTIDKGVSGAERFAKKRAKGKERQVEQAANRVRGLLDRKPPAQ</sequence>
<dbReference type="Proteomes" id="UP000186132">
    <property type="component" value="Unassembled WGS sequence"/>
</dbReference>
<protein>
    <submittedName>
        <fullName evidence="2">MT0933-like antitoxin protein</fullName>
    </submittedName>
</protein>
<evidence type="ECO:0000256" key="1">
    <source>
        <dbReference type="SAM" id="MobiDB-lite"/>
    </source>
</evidence>
<dbReference type="InterPro" id="IPR028037">
    <property type="entry name" value="Antitoxin_Rv0909/MT0933"/>
</dbReference>
<evidence type="ECO:0000313" key="3">
    <source>
        <dbReference type="Proteomes" id="UP000186132"/>
    </source>
</evidence>
<proteinExistence type="predicted"/>
<accession>A0A1M5HPT2</accession>
<keyword evidence="3" id="KW-1185">Reference proteome</keyword>
<dbReference type="Pfam" id="PF14013">
    <property type="entry name" value="MT0933_antitox"/>
    <property type="match status" value="1"/>
</dbReference>
<reference evidence="2 3" key="1">
    <citation type="submission" date="2016-11" db="EMBL/GenBank/DDBJ databases">
        <authorList>
            <person name="Jaros S."/>
            <person name="Januszkiewicz K."/>
            <person name="Wedrychowicz H."/>
        </authorList>
    </citation>
    <scope>NUCLEOTIDE SEQUENCE [LARGE SCALE GENOMIC DNA]</scope>
    <source>
        <strain evidence="2 3">DSM 45627</strain>
    </source>
</reference>
<dbReference type="EMBL" id="FQVU01000002">
    <property type="protein sequence ID" value="SHG17963.1"/>
    <property type="molecule type" value="Genomic_DNA"/>
</dbReference>